<accession>A0A8S5SI75</accession>
<reference evidence="2" key="1">
    <citation type="journal article" date="2021" name="Proc. Natl. Acad. Sci. U.S.A.">
        <title>A Catalog of Tens of Thousands of Viruses from Human Metagenomes Reveals Hidden Associations with Chronic Diseases.</title>
        <authorList>
            <person name="Tisza M.J."/>
            <person name="Buck C.B."/>
        </authorList>
    </citation>
    <scope>NUCLEOTIDE SEQUENCE</scope>
    <source>
        <strain evidence="2">CtqZP6</strain>
    </source>
</reference>
<keyword evidence="1" id="KW-0175">Coiled coil</keyword>
<evidence type="ECO:0000256" key="1">
    <source>
        <dbReference type="SAM" id="Coils"/>
    </source>
</evidence>
<sequence>MEKDLTFMLIETADEMERTLSHIDKVTAEQNELIELVNESDKAKKFESFTHSLKNDIDNTLNQKAQLEERHAMLRDVIKECQSNAHVASVVSTLCRAFGIFGTNMPEEPAEEGGKVIEFPKKD</sequence>
<evidence type="ECO:0000313" key="2">
    <source>
        <dbReference type="EMBL" id="DAF50624.1"/>
    </source>
</evidence>
<proteinExistence type="predicted"/>
<dbReference type="EMBL" id="BK032598">
    <property type="protein sequence ID" value="DAF50624.1"/>
    <property type="molecule type" value="Genomic_DNA"/>
</dbReference>
<name>A0A8S5SI75_9VIRU</name>
<protein>
    <submittedName>
        <fullName evidence="2">Uncharacterized protein</fullName>
    </submittedName>
</protein>
<feature type="coiled-coil region" evidence="1">
    <location>
        <begin position="50"/>
        <end position="84"/>
    </location>
</feature>
<organism evidence="2">
    <name type="scientific">Phage sp. ctqZP6</name>
    <dbReference type="NCBI Taxonomy" id="2828010"/>
    <lineage>
        <taxon>Viruses</taxon>
    </lineage>
</organism>